<dbReference type="InterPro" id="IPR045864">
    <property type="entry name" value="aa-tRNA-synth_II/BPL/LPL"/>
</dbReference>
<feature type="binding site" evidence="11">
    <location>
        <position position="273"/>
    </location>
    <ligand>
        <name>L-histidine</name>
        <dbReference type="ChEBI" id="CHEBI:57595"/>
    </ligand>
</feature>
<feature type="binding site" evidence="11">
    <location>
        <position position="132"/>
    </location>
    <ligand>
        <name>L-histidine</name>
        <dbReference type="ChEBI" id="CHEBI:57595"/>
    </ligand>
</feature>
<dbReference type="SUPFAM" id="SSF52954">
    <property type="entry name" value="Class II aaRS ABD-related"/>
    <property type="match status" value="1"/>
</dbReference>
<dbReference type="AlphaFoldDB" id="A0A1T4JRM2"/>
<protein>
    <recommendedName>
        <fullName evidence="5 10">ATP phosphoribosyltransferase regulatory subunit</fullName>
    </recommendedName>
</protein>
<dbReference type="Gene3D" id="3.40.50.800">
    <property type="entry name" value="Anticodon-binding domain"/>
    <property type="match status" value="1"/>
</dbReference>
<evidence type="ECO:0000256" key="11">
    <source>
        <dbReference type="PIRSR" id="PIRSR001549-1"/>
    </source>
</evidence>
<dbReference type="PIRSF" id="PIRSF001549">
    <property type="entry name" value="His-tRNA_synth"/>
    <property type="match status" value="1"/>
</dbReference>
<comment type="subunit">
    <text evidence="4">Homodimer.</text>
</comment>
<evidence type="ECO:0000313" key="13">
    <source>
        <dbReference type="EMBL" id="SJZ32842.1"/>
    </source>
</evidence>
<dbReference type="SUPFAM" id="SSF55681">
    <property type="entry name" value="Class II aaRS and biotin synthetases"/>
    <property type="match status" value="1"/>
</dbReference>
<evidence type="ECO:0000256" key="3">
    <source>
        <dbReference type="ARBA" id="ARBA00005539"/>
    </source>
</evidence>
<accession>A0A1T4JRM2</accession>
<keyword evidence="14" id="KW-1185">Reference proteome</keyword>
<evidence type="ECO:0000256" key="8">
    <source>
        <dbReference type="ARBA" id="ARBA00023102"/>
    </source>
</evidence>
<evidence type="ECO:0000259" key="12">
    <source>
        <dbReference type="PROSITE" id="PS50862"/>
    </source>
</evidence>
<keyword evidence="13" id="KW-0030">Aminoacyl-tRNA synthetase</keyword>
<dbReference type="InterPro" id="IPR036621">
    <property type="entry name" value="Anticodon-bd_dom_sf"/>
</dbReference>
<dbReference type="GO" id="GO:0004821">
    <property type="term" value="F:histidine-tRNA ligase activity"/>
    <property type="evidence" value="ECO:0007669"/>
    <property type="project" value="TreeGrafter"/>
</dbReference>
<dbReference type="CDD" id="cd00773">
    <property type="entry name" value="HisRS-like_core"/>
    <property type="match status" value="1"/>
</dbReference>
<evidence type="ECO:0000256" key="6">
    <source>
        <dbReference type="ARBA" id="ARBA00022490"/>
    </source>
</evidence>
<comment type="miscellaneous">
    <text evidence="10">This function is generally fulfilled by the C-terminal part of HisG, which is missing in some bacteria such as this one.</text>
</comment>
<comment type="function">
    <text evidence="9 10">Required for the first step of histidine biosynthesis. May allow the feedback regulation of ATP phosphoribosyltransferase activity by histidine.</text>
</comment>
<sequence>MIAKQIDTSLPRGVADYLPGRAARLSELEQQVLRVAAAWGFQQVLPPALEFEDVLAIGMGEGLRARTFRFDDWQTGRLLAIPPDSTPQIARIVATRLKDQPLPHRISYAGRVLRHAELQSGRSREIMQAGVELIGLDSPEADAEMVAMAVEVMTTAKLRDFKVDLGQVAFCQGVFEASGLVGEPLRAIQQAVALKDVSSVEMLLGRYPVSESSRSELMALPRLFGGCEVLKEAARIVRNERSRQALQNIVEVVEILALHGVSDCLTIDLGETRGLDYHTGLTFEGFVPGIGDALFSGGRYDDLIGRYGFDAPATGFTCSLFSLMQALELQGEVQHEQRDLLIFNAADDRREALELSRELRQRGYAVARDIIKRDLDSSLSYAAQSGIRAVLVIGGSVQEQGQYRLIQSVGRTEQNITREQLWQQFLPRS</sequence>
<dbReference type="EMBL" id="FUWR01000001">
    <property type="protein sequence ID" value="SJZ32842.1"/>
    <property type="molecule type" value="Genomic_DNA"/>
</dbReference>
<dbReference type="GO" id="GO:0005737">
    <property type="term" value="C:cytoplasm"/>
    <property type="evidence" value="ECO:0007669"/>
    <property type="project" value="UniProtKB-SubCell"/>
</dbReference>
<dbReference type="OrthoDB" id="9800814at2"/>
<dbReference type="InterPro" id="IPR004516">
    <property type="entry name" value="HisRS/HisZ"/>
</dbReference>
<dbReference type="UniPathway" id="UPA00031">
    <property type="reaction ID" value="UER00006"/>
</dbReference>
<dbReference type="HAMAP" id="MF_00125">
    <property type="entry name" value="HisZ"/>
    <property type="match status" value="1"/>
</dbReference>
<evidence type="ECO:0000256" key="4">
    <source>
        <dbReference type="ARBA" id="ARBA00011738"/>
    </source>
</evidence>
<dbReference type="RefSeq" id="WP_078788340.1">
    <property type="nucleotide sequence ID" value="NZ_FUWR01000001.1"/>
</dbReference>
<evidence type="ECO:0000256" key="10">
    <source>
        <dbReference type="HAMAP-Rule" id="MF_00125"/>
    </source>
</evidence>
<dbReference type="PANTHER" id="PTHR43707">
    <property type="entry name" value="HISTIDYL-TRNA SYNTHETASE"/>
    <property type="match status" value="1"/>
</dbReference>
<name>A0A1T4JRM2_9BACT</name>
<dbReference type="GO" id="GO:0006427">
    <property type="term" value="P:histidyl-tRNA aminoacylation"/>
    <property type="evidence" value="ECO:0007669"/>
    <property type="project" value="TreeGrafter"/>
</dbReference>
<gene>
    <name evidence="10" type="primary">hisZ</name>
    <name evidence="13" type="ORF">SAMN02745119_00015</name>
</gene>
<keyword evidence="7 10" id="KW-0028">Amino-acid biosynthesis</keyword>
<dbReference type="Proteomes" id="UP000190102">
    <property type="component" value="Unassembled WGS sequence"/>
</dbReference>
<dbReference type="STRING" id="115783.SAMN02745119_00015"/>
<dbReference type="Gene3D" id="3.30.930.10">
    <property type="entry name" value="Bira Bifunctional Protein, Domain 2"/>
    <property type="match status" value="1"/>
</dbReference>
<evidence type="ECO:0000256" key="2">
    <source>
        <dbReference type="ARBA" id="ARBA00004667"/>
    </source>
</evidence>
<proteinExistence type="inferred from homology"/>
<dbReference type="InterPro" id="IPR004517">
    <property type="entry name" value="HisZ"/>
</dbReference>
<organism evidence="13 14">
    <name type="scientific">Trichlorobacter thiogenes</name>
    <dbReference type="NCBI Taxonomy" id="115783"/>
    <lineage>
        <taxon>Bacteria</taxon>
        <taxon>Pseudomonadati</taxon>
        <taxon>Thermodesulfobacteriota</taxon>
        <taxon>Desulfuromonadia</taxon>
        <taxon>Geobacterales</taxon>
        <taxon>Geobacteraceae</taxon>
        <taxon>Trichlorobacter</taxon>
    </lineage>
</organism>
<comment type="pathway">
    <text evidence="2 10">Amino-acid biosynthesis; L-histidine biosynthesis; L-histidine from 5-phospho-alpha-D-ribose 1-diphosphate: step 1/9.</text>
</comment>
<reference evidence="14" key="1">
    <citation type="submission" date="2017-02" db="EMBL/GenBank/DDBJ databases">
        <authorList>
            <person name="Varghese N."/>
            <person name="Submissions S."/>
        </authorList>
    </citation>
    <scope>NUCLEOTIDE SEQUENCE [LARGE SCALE GENOMIC DNA]</scope>
    <source>
        <strain evidence="14">ATCC BAA-34</strain>
    </source>
</reference>
<keyword evidence="6 10" id="KW-0963">Cytoplasm</keyword>
<dbReference type="NCBIfam" id="NF008942">
    <property type="entry name" value="PRK12292.2-5"/>
    <property type="match status" value="1"/>
</dbReference>
<evidence type="ECO:0000256" key="9">
    <source>
        <dbReference type="ARBA" id="ARBA00025246"/>
    </source>
</evidence>
<dbReference type="Pfam" id="PF13393">
    <property type="entry name" value="tRNA-synt_His"/>
    <property type="match status" value="1"/>
</dbReference>
<dbReference type="NCBIfam" id="TIGR00443">
    <property type="entry name" value="hisZ_biosyn_reg"/>
    <property type="match status" value="1"/>
</dbReference>
<keyword evidence="13" id="KW-0436">Ligase</keyword>
<evidence type="ECO:0000256" key="7">
    <source>
        <dbReference type="ARBA" id="ARBA00022605"/>
    </source>
</evidence>
<dbReference type="PROSITE" id="PS50862">
    <property type="entry name" value="AA_TRNA_LIGASE_II"/>
    <property type="match status" value="1"/>
</dbReference>
<feature type="binding site" evidence="11">
    <location>
        <begin position="84"/>
        <end position="86"/>
    </location>
    <ligand>
        <name>L-histidine</name>
        <dbReference type="ChEBI" id="CHEBI:57595"/>
    </ligand>
</feature>
<dbReference type="InterPro" id="IPR041715">
    <property type="entry name" value="HisRS-like_core"/>
</dbReference>
<feature type="domain" description="Aminoacyl-transfer RNA synthetases class-II family profile" evidence="12">
    <location>
        <begin position="26"/>
        <end position="427"/>
    </location>
</feature>
<keyword evidence="8 10" id="KW-0368">Histidine biosynthesis</keyword>
<dbReference type="GO" id="GO:0000105">
    <property type="term" value="P:L-histidine biosynthetic process"/>
    <property type="evidence" value="ECO:0007669"/>
    <property type="project" value="UniProtKB-UniRule"/>
</dbReference>
<evidence type="ECO:0000256" key="5">
    <source>
        <dbReference type="ARBA" id="ARBA00020397"/>
    </source>
</evidence>
<evidence type="ECO:0000313" key="14">
    <source>
        <dbReference type="Proteomes" id="UP000190102"/>
    </source>
</evidence>
<feature type="binding site" evidence="11">
    <location>
        <position position="128"/>
    </location>
    <ligand>
        <name>L-histidine</name>
        <dbReference type="ChEBI" id="CHEBI:57595"/>
    </ligand>
</feature>
<dbReference type="PANTHER" id="PTHR43707:SF6">
    <property type="entry name" value="ATP PHOSPHORIBOSYLTRANSFERASE REGULATORY SUBUNIT"/>
    <property type="match status" value="1"/>
</dbReference>
<comment type="subcellular location">
    <subcellularLocation>
        <location evidence="1 10">Cytoplasm</location>
    </subcellularLocation>
</comment>
<comment type="subunit">
    <text evidence="10">Heteromultimer composed of HisG and HisZ subunits.</text>
</comment>
<dbReference type="InterPro" id="IPR006195">
    <property type="entry name" value="aa-tRNA-synth_II"/>
</dbReference>
<feature type="binding site" evidence="11">
    <location>
        <position position="114"/>
    </location>
    <ligand>
        <name>L-histidine</name>
        <dbReference type="ChEBI" id="CHEBI:57595"/>
    </ligand>
</feature>
<evidence type="ECO:0000256" key="1">
    <source>
        <dbReference type="ARBA" id="ARBA00004496"/>
    </source>
</evidence>
<comment type="similarity">
    <text evidence="3 10">Belongs to the class-II aminoacyl-tRNA synthetase family. HisZ subfamily.</text>
</comment>